<dbReference type="Pfam" id="PF01248">
    <property type="entry name" value="Ribosomal_L7Ae"/>
    <property type="match status" value="1"/>
</dbReference>
<dbReference type="GO" id="GO:1990904">
    <property type="term" value="C:ribonucleoprotein complex"/>
    <property type="evidence" value="ECO:0007669"/>
    <property type="project" value="TreeGrafter"/>
</dbReference>
<dbReference type="GO" id="GO:0043021">
    <property type="term" value="F:ribonucleoprotein complex binding"/>
    <property type="evidence" value="ECO:0007669"/>
    <property type="project" value="TreeGrafter"/>
</dbReference>
<feature type="region of interest" description="Disordered" evidence="1">
    <location>
        <begin position="532"/>
        <end position="571"/>
    </location>
</feature>
<dbReference type="SUPFAM" id="SSF55315">
    <property type="entry name" value="L30e-like"/>
    <property type="match status" value="1"/>
</dbReference>
<name>A0A183TDI3_SCHSO</name>
<proteinExistence type="predicted"/>
<organism evidence="5">
    <name type="scientific">Schistocephalus solidus</name>
    <name type="common">Tapeworm</name>
    <dbReference type="NCBI Taxonomy" id="70667"/>
    <lineage>
        <taxon>Eukaryota</taxon>
        <taxon>Metazoa</taxon>
        <taxon>Spiralia</taxon>
        <taxon>Lophotrochozoa</taxon>
        <taxon>Platyhelminthes</taxon>
        <taxon>Cestoda</taxon>
        <taxon>Eucestoda</taxon>
        <taxon>Diphyllobothriidea</taxon>
        <taxon>Diphyllobothriidae</taxon>
        <taxon>Schistocephalus</taxon>
    </lineage>
</organism>
<dbReference type="EMBL" id="UYSU01039067">
    <property type="protein sequence ID" value="VDM00917.1"/>
    <property type="molecule type" value="Genomic_DNA"/>
</dbReference>
<evidence type="ECO:0000313" key="5">
    <source>
        <dbReference type="WBParaSite" id="SSLN_0001507801-mRNA-1"/>
    </source>
</evidence>
<dbReference type="STRING" id="70667.A0A183TDI3"/>
<dbReference type="GO" id="GO:0003730">
    <property type="term" value="F:mRNA 3'-UTR binding"/>
    <property type="evidence" value="ECO:0007669"/>
    <property type="project" value="TreeGrafter"/>
</dbReference>
<feature type="compositionally biased region" description="Polar residues" evidence="1">
    <location>
        <begin position="593"/>
        <end position="605"/>
    </location>
</feature>
<evidence type="ECO:0000313" key="3">
    <source>
        <dbReference type="EMBL" id="VDM00917.1"/>
    </source>
</evidence>
<dbReference type="AlphaFoldDB" id="A0A183TDI3"/>
<dbReference type="PANTHER" id="PTHR13284:SF4">
    <property type="entry name" value="C2H2-TYPE DOMAIN-CONTAINING PROTEIN"/>
    <property type="match status" value="1"/>
</dbReference>
<dbReference type="InterPro" id="IPR004038">
    <property type="entry name" value="Ribosomal_eL8/eL30/eS12/Gad45"/>
</dbReference>
<protein>
    <submittedName>
        <fullName evidence="5">Ribosomal_L7Ae domain-containing protein</fullName>
    </submittedName>
</protein>
<dbReference type="InterPro" id="IPR029064">
    <property type="entry name" value="Ribosomal_eL30-like_sf"/>
</dbReference>
<feature type="region of interest" description="Disordered" evidence="1">
    <location>
        <begin position="586"/>
        <end position="606"/>
    </location>
</feature>
<evidence type="ECO:0000259" key="2">
    <source>
        <dbReference type="Pfam" id="PF01248"/>
    </source>
</evidence>
<feature type="region of interest" description="Disordered" evidence="1">
    <location>
        <begin position="481"/>
        <end position="514"/>
    </location>
</feature>
<keyword evidence="4" id="KW-1185">Reference proteome</keyword>
<accession>A0A183TDI3</accession>
<dbReference type="Proteomes" id="UP000275846">
    <property type="component" value="Unassembled WGS sequence"/>
</dbReference>
<gene>
    <name evidence="3" type="ORF">SSLN_LOCUS14531</name>
</gene>
<feature type="compositionally biased region" description="Polar residues" evidence="1">
    <location>
        <begin position="243"/>
        <end position="265"/>
    </location>
</feature>
<dbReference type="WBParaSite" id="SSLN_0001507801-mRNA-1">
    <property type="protein sequence ID" value="SSLN_0001507801-mRNA-1"/>
    <property type="gene ID" value="SSLN_0001507801"/>
</dbReference>
<dbReference type="GO" id="GO:0035368">
    <property type="term" value="F:selenocysteine insertion sequence binding"/>
    <property type="evidence" value="ECO:0007669"/>
    <property type="project" value="InterPro"/>
</dbReference>
<dbReference type="Gene3D" id="3.30.1330.30">
    <property type="match status" value="1"/>
</dbReference>
<dbReference type="GO" id="GO:0005739">
    <property type="term" value="C:mitochondrion"/>
    <property type="evidence" value="ECO:0007669"/>
    <property type="project" value="TreeGrafter"/>
</dbReference>
<feature type="compositionally biased region" description="Basic residues" evidence="1">
    <location>
        <begin position="493"/>
        <end position="509"/>
    </location>
</feature>
<feature type="compositionally biased region" description="Basic residues" evidence="1">
    <location>
        <begin position="536"/>
        <end position="555"/>
    </location>
</feature>
<dbReference type="PANTHER" id="PTHR13284">
    <property type="entry name" value="GH01354P"/>
    <property type="match status" value="1"/>
</dbReference>
<evidence type="ECO:0000256" key="1">
    <source>
        <dbReference type="SAM" id="MobiDB-lite"/>
    </source>
</evidence>
<reference evidence="5" key="1">
    <citation type="submission" date="2016-06" db="UniProtKB">
        <authorList>
            <consortium name="WormBaseParasite"/>
        </authorList>
    </citation>
    <scope>IDENTIFICATION</scope>
</reference>
<dbReference type="InterPro" id="IPR040051">
    <property type="entry name" value="SECISBP2"/>
</dbReference>
<sequence length="822" mass="92304">MPRDSKSPTAFNLVSHLFSGTTFEGWMYQPPRLDACVTEMPMPPPPVMFLPHHNEINMYTVPPRPPFLIGDPGCFYPALRVPQTQYLFQYVQPFVPFSRDDQSALHPQMQSDFVHLQPPQFSMLVNEGTSPPQPTSHPFCPKPLDLTSGVAPRGIFPCAPIARPKTYDAQGPARNGQRNTRQSGVVAAQKNFGRHDSAPNRSLLEAEPSVDPGGWQSATKVPPAKISQSHYAKRPQNPPPPAGSQNKNDQTSATSGQKNVPENSQLLRKSIDRNTSDIKFQKPAEKLSFTDSSFWNKTIDDLDIDRPFEYVPENTDLKIKNDEDWFTARSAKKDKKEIRNRKKPTEPEELFYKNYDRSLVKLHPITKEQSSRNMLRDTSKSFPVQSISVKPSRSSKTLTEADRSSLEKLAYDLKTRLTMVPSKTVPSSSTQHLSTQNWSYAAIASAARLAAKPVPKPLPTPANSDRNGASAELPFIIVKRGQSLPDPPAPRPPQKRQKIFKKSSQHPSKRLSDDHLKRLAFRFRQALTVSFESAPTRRRKEREKPKPKRLTKLKRGVLNDRLARRHTASKTVSLPYKPFNVREESPIVGENEGSPTPLDSQPCHTENSDRLAFQTTECSNAVTVDVAHADLDGQLPEPPNPSSVTATRNIAPPRFPELETLVEQIIMSLADFHDRAYKSNESNAAKKKKARRIVCGLREVIKHLKLNHMKFIVVARDLEKGSYEIDDRPVLEDPEVDSTVRNDAVPSRTNALAKVVQQIVDLANQRECPVILAFKRHDLRRLCHKTSPVSVVGVINVDGAEDKAKQLLEQWKLRATHTTITG</sequence>
<dbReference type="OrthoDB" id="263617at2759"/>
<evidence type="ECO:0000313" key="4">
    <source>
        <dbReference type="Proteomes" id="UP000275846"/>
    </source>
</evidence>
<reference evidence="3 4" key="2">
    <citation type="submission" date="2018-11" db="EMBL/GenBank/DDBJ databases">
        <authorList>
            <consortium name="Pathogen Informatics"/>
        </authorList>
    </citation>
    <scope>NUCLEOTIDE SEQUENCE [LARGE SCALE GENOMIC DNA]</scope>
    <source>
        <strain evidence="3 4">NST_G2</strain>
    </source>
</reference>
<feature type="domain" description="Ribosomal protein eL8/eL30/eS12/Gadd45" evidence="2">
    <location>
        <begin position="684"/>
        <end position="802"/>
    </location>
</feature>
<feature type="region of interest" description="Disordered" evidence="1">
    <location>
        <begin position="161"/>
        <end position="265"/>
    </location>
</feature>